<protein>
    <submittedName>
        <fullName evidence="3">Membrane protein</fullName>
    </submittedName>
</protein>
<feature type="transmembrane region" description="Helical" evidence="2">
    <location>
        <begin position="193"/>
        <end position="215"/>
    </location>
</feature>
<dbReference type="Pfam" id="PF03988">
    <property type="entry name" value="DUF347"/>
    <property type="match status" value="4"/>
</dbReference>
<dbReference type="EMBL" id="BIFR01000002">
    <property type="protein sequence ID" value="GCE14799.1"/>
    <property type="molecule type" value="Genomic_DNA"/>
</dbReference>
<name>A0A402A6S8_9CHLR</name>
<reference evidence="4" key="1">
    <citation type="submission" date="2018-12" db="EMBL/GenBank/DDBJ databases">
        <title>Tengunoibacter tsumagoiensis gen. nov., sp. nov., Dictyobacter kobayashii sp. nov., D. alpinus sp. nov., and D. joshuensis sp. nov. and description of Dictyobacteraceae fam. nov. within the order Ktedonobacterales isolated from Tengu-no-mugimeshi.</title>
        <authorList>
            <person name="Wang C.M."/>
            <person name="Zheng Y."/>
            <person name="Sakai Y."/>
            <person name="Toyoda A."/>
            <person name="Minakuchi Y."/>
            <person name="Abe K."/>
            <person name="Yokota A."/>
            <person name="Yabe S."/>
        </authorList>
    </citation>
    <scope>NUCLEOTIDE SEQUENCE [LARGE SCALE GENOMIC DNA]</scope>
    <source>
        <strain evidence="4">Uno3</strain>
    </source>
</reference>
<evidence type="ECO:0000256" key="1">
    <source>
        <dbReference type="SAM" id="MobiDB-lite"/>
    </source>
</evidence>
<feature type="transmembrane region" description="Helical" evidence="2">
    <location>
        <begin position="130"/>
        <end position="151"/>
    </location>
</feature>
<gene>
    <name evidence="3" type="ORF">KTT_46580</name>
</gene>
<keyword evidence="2" id="KW-0812">Transmembrane</keyword>
<feature type="region of interest" description="Disordered" evidence="1">
    <location>
        <begin position="1"/>
        <end position="36"/>
    </location>
</feature>
<dbReference type="AlphaFoldDB" id="A0A402A6S8"/>
<accession>A0A402A6S8</accession>
<feature type="transmembrane region" description="Helical" evidence="2">
    <location>
        <begin position="103"/>
        <end position="124"/>
    </location>
</feature>
<feature type="transmembrane region" description="Helical" evidence="2">
    <location>
        <begin position="167"/>
        <end position="187"/>
    </location>
</feature>
<feature type="transmembrane region" description="Helical" evidence="2">
    <location>
        <begin position="76"/>
        <end position="96"/>
    </location>
</feature>
<evidence type="ECO:0000256" key="2">
    <source>
        <dbReference type="SAM" id="Phobius"/>
    </source>
</evidence>
<comment type="caution">
    <text evidence="3">The sequence shown here is derived from an EMBL/GenBank/DDBJ whole genome shotgun (WGS) entry which is preliminary data.</text>
</comment>
<keyword evidence="2" id="KW-1133">Transmembrane helix</keyword>
<feature type="transmembrane region" description="Helical" evidence="2">
    <location>
        <begin position="251"/>
        <end position="275"/>
    </location>
</feature>
<proteinExistence type="predicted"/>
<dbReference type="Proteomes" id="UP000287352">
    <property type="component" value="Unassembled WGS sequence"/>
</dbReference>
<feature type="compositionally biased region" description="Low complexity" evidence="1">
    <location>
        <begin position="15"/>
        <end position="31"/>
    </location>
</feature>
<evidence type="ECO:0000313" key="3">
    <source>
        <dbReference type="EMBL" id="GCE14799.1"/>
    </source>
</evidence>
<feature type="transmembrane region" description="Helical" evidence="2">
    <location>
        <begin position="222"/>
        <end position="239"/>
    </location>
</feature>
<organism evidence="3 4">
    <name type="scientific">Tengunoibacter tsumagoiensis</name>
    <dbReference type="NCBI Taxonomy" id="2014871"/>
    <lineage>
        <taxon>Bacteria</taxon>
        <taxon>Bacillati</taxon>
        <taxon>Chloroflexota</taxon>
        <taxon>Ktedonobacteria</taxon>
        <taxon>Ktedonobacterales</taxon>
        <taxon>Dictyobacteraceae</taxon>
        <taxon>Tengunoibacter</taxon>
    </lineage>
</organism>
<feature type="transmembrane region" description="Helical" evidence="2">
    <location>
        <begin position="47"/>
        <end position="64"/>
    </location>
</feature>
<sequence>MSKTTPSHQPDREANLAASPLANASNPSSSSQRPPRMVQVLRKVPEITVYFWIIKLLTTAMGEVTSDYLAHQLDPLIAVALAGTAFVVALLLQFIVRRYVAWIYWLAIAMVAVFGTMAADVLHVGLKVPYIVSTALFSVALIAIFLIWYLSEKTLSIHSIFTRRREVFYWAAVMATFALGTAAGDLTATTGNLGYFASGVLFAVLIAIPALAYWLFGLNEIVAFWLAYILTRPLGASFADWVGKPQDLGGAGVGTGVVSLILTILIIGFVGYLTITHKDTRSE</sequence>
<dbReference type="InterPro" id="IPR007136">
    <property type="entry name" value="DUF347"/>
</dbReference>
<evidence type="ECO:0000313" key="4">
    <source>
        <dbReference type="Proteomes" id="UP000287352"/>
    </source>
</evidence>
<keyword evidence="2" id="KW-0472">Membrane</keyword>
<keyword evidence="4" id="KW-1185">Reference proteome</keyword>